<keyword evidence="1" id="KW-0805">Transcription regulation</keyword>
<dbReference type="GO" id="GO:0003700">
    <property type="term" value="F:DNA-binding transcription factor activity"/>
    <property type="evidence" value="ECO:0007669"/>
    <property type="project" value="InterPro"/>
</dbReference>
<dbReference type="EMBL" id="BDRX01000137">
    <property type="protein sequence ID" value="GBF98869.1"/>
    <property type="molecule type" value="Genomic_DNA"/>
</dbReference>
<proteinExistence type="predicted"/>
<feature type="region of interest" description="Disordered" evidence="5">
    <location>
        <begin position="431"/>
        <end position="485"/>
    </location>
</feature>
<evidence type="ECO:0000256" key="2">
    <source>
        <dbReference type="ARBA" id="ARBA00023125"/>
    </source>
</evidence>
<dbReference type="InterPro" id="IPR003035">
    <property type="entry name" value="RWP-RK_dom"/>
</dbReference>
<evidence type="ECO:0000313" key="7">
    <source>
        <dbReference type="EMBL" id="GBF98869.1"/>
    </source>
</evidence>
<feature type="compositionally biased region" description="Low complexity" evidence="5">
    <location>
        <begin position="256"/>
        <end position="284"/>
    </location>
</feature>
<keyword evidence="2" id="KW-0238">DNA-binding</keyword>
<reference evidence="7 8" key="1">
    <citation type="journal article" date="2018" name="Sci. Rep.">
        <title>Raphidocelis subcapitata (=Pseudokirchneriella subcapitata) provides an insight into genome evolution and environmental adaptations in the Sphaeropleales.</title>
        <authorList>
            <person name="Suzuki S."/>
            <person name="Yamaguchi H."/>
            <person name="Nakajima N."/>
            <person name="Kawachi M."/>
        </authorList>
    </citation>
    <scope>NUCLEOTIDE SEQUENCE [LARGE SCALE GENOMIC DNA]</scope>
    <source>
        <strain evidence="7 8">NIES-35</strain>
    </source>
</reference>
<dbReference type="Pfam" id="PF02042">
    <property type="entry name" value="RWP-RK"/>
    <property type="match status" value="1"/>
</dbReference>
<sequence>MAAAEVKARLSRAIHGLTVQLATHGGGAACSDGPDGRGGALLQVWMPSQAPDGTTVLSAQGLPFAVAGVGDLLALFRCVSCRYRFSTDESKPALMGAIGRVYSSCEPEMCNDLQKYDKEVYLRVSEAQRCRVQSTLVMPVFDGVWGPDGGAAATAGGGGDGGGGGGGGAPHAPVAVLEVVQSGREVMFPEVMGWMRACLQEVNLSTRDLESLRLELALGSSDEFQPAEDAAAAAAAGAAAAGAAAAPSQPVPVPQPAAAAPRVSADGRSPGGSAASPGGRSAGAQRLVPEGEAAAALAAAVTAATAARRQARSGDSSAPGSDGRPRAAGEPSSGAAAAAGTGTGVRVKQEASSQPGGVGSGGSGSGSAAGLGGVPTPEELRGLSADAMLALLPAGGSDPDRAQRVLAAIAAAAVTSPAALEALQRWHLRQGGEQRGGGGGRAAAAGAAGGEEDGDEDIADVDGADSASSDGGGDDAGGAGPAAPRSASADAAARVAAAAVAAAAAQPLGAGRRLTYEDLQSQFGVGLKEAAVNLGICATTLKRACRRHGITRWPRRQIAKLNRALAQAGYSGSEPGAVERTANATTGLSQAQAAAAAAASAPIAVPGAGGSGAAAAAAAPAPASASAPSGAIYLAHPGGGPLPVVVAGGAPLYAHPHAHHHAHAGVQIAFAPGSYPPAQMTAVPDGRGGYVLTSAPAPPPVMLQGGAGSAGSSLSSALAQAAAAPEPGVAPAPAASYVLVQGQNGQQQLVMLAPQQQLQQQQQQQQPGAYAAMAPGHPHAHAHHVAYLQLAPAAPQHGHQQPAAAAGMGGLDGAGFLDLMDGDDDLIMPSGGVDALIRELAGATPPPGTAPVPIPGTAPGAPGGAGGGQGDLAGVWD</sequence>
<feature type="compositionally biased region" description="Acidic residues" evidence="5">
    <location>
        <begin position="450"/>
        <end position="463"/>
    </location>
</feature>
<evidence type="ECO:0000256" key="1">
    <source>
        <dbReference type="ARBA" id="ARBA00023015"/>
    </source>
</evidence>
<feature type="region of interest" description="Disordered" evidence="5">
    <location>
        <begin position="308"/>
        <end position="379"/>
    </location>
</feature>
<evidence type="ECO:0000313" key="8">
    <source>
        <dbReference type="Proteomes" id="UP000247498"/>
    </source>
</evidence>
<dbReference type="FunCoup" id="A0A2V0PH22">
    <property type="interactions" value="346"/>
</dbReference>
<feature type="compositionally biased region" description="Gly residues" evidence="5">
    <location>
        <begin position="470"/>
        <end position="480"/>
    </location>
</feature>
<dbReference type="PANTHER" id="PTHR32002:SF41">
    <property type="entry name" value="PROTEIN NLP8"/>
    <property type="match status" value="1"/>
</dbReference>
<dbReference type="PROSITE" id="PS51519">
    <property type="entry name" value="RWP_RK"/>
    <property type="match status" value="1"/>
</dbReference>
<dbReference type="Proteomes" id="UP000247498">
    <property type="component" value="Unassembled WGS sequence"/>
</dbReference>
<keyword evidence="4" id="KW-0539">Nucleus</keyword>
<feature type="domain" description="RWP-RK" evidence="6">
    <location>
        <begin position="496"/>
        <end position="581"/>
    </location>
</feature>
<evidence type="ECO:0000256" key="4">
    <source>
        <dbReference type="ARBA" id="ARBA00023242"/>
    </source>
</evidence>
<feature type="region of interest" description="Disordered" evidence="5">
    <location>
        <begin position="246"/>
        <end position="284"/>
    </location>
</feature>
<comment type="caution">
    <text evidence="7">The sequence shown here is derived from an EMBL/GenBank/DDBJ whole genome shotgun (WGS) entry which is preliminary data.</text>
</comment>
<dbReference type="InParanoid" id="A0A2V0PH22"/>
<accession>A0A2V0PH22</accession>
<dbReference type="STRING" id="307507.A0A2V0PH22"/>
<evidence type="ECO:0000256" key="5">
    <source>
        <dbReference type="SAM" id="MobiDB-lite"/>
    </source>
</evidence>
<dbReference type="PROSITE" id="PS51257">
    <property type="entry name" value="PROKAR_LIPOPROTEIN"/>
    <property type="match status" value="1"/>
</dbReference>
<protein>
    <recommendedName>
        <fullName evidence="6">RWP-RK domain-containing protein</fullName>
    </recommendedName>
</protein>
<evidence type="ECO:0000259" key="6">
    <source>
        <dbReference type="PROSITE" id="PS51519"/>
    </source>
</evidence>
<feature type="compositionally biased region" description="Pro residues" evidence="5">
    <location>
        <begin position="844"/>
        <end position="856"/>
    </location>
</feature>
<keyword evidence="3" id="KW-0804">Transcription</keyword>
<feature type="compositionally biased region" description="Gly residues" evidence="5">
    <location>
        <begin position="861"/>
        <end position="871"/>
    </location>
</feature>
<feature type="compositionally biased region" description="Low complexity" evidence="5">
    <location>
        <begin position="326"/>
        <end position="355"/>
    </location>
</feature>
<dbReference type="OrthoDB" id="6270329at2759"/>
<organism evidence="7 8">
    <name type="scientific">Raphidocelis subcapitata</name>
    <dbReference type="NCBI Taxonomy" id="307507"/>
    <lineage>
        <taxon>Eukaryota</taxon>
        <taxon>Viridiplantae</taxon>
        <taxon>Chlorophyta</taxon>
        <taxon>core chlorophytes</taxon>
        <taxon>Chlorophyceae</taxon>
        <taxon>CS clade</taxon>
        <taxon>Sphaeropleales</taxon>
        <taxon>Selenastraceae</taxon>
        <taxon>Raphidocelis</taxon>
    </lineage>
</organism>
<dbReference type="AlphaFoldDB" id="A0A2V0PH22"/>
<feature type="compositionally biased region" description="Gly residues" evidence="5">
    <location>
        <begin position="356"/>
        <end position="373"/>
    </location>
</feature>
<name>A0A2V0PH22_9CHLO</name>
<evidence type="ECO:0000256" key="3">
    <source>
        <dbReference type="ARBA" id="ARBA00023163"/>
    </source>
</evidence>
<dbReference type="GO" id="GO:0003677">
    <property type="term" value="F:DNA binding"/>
    <property type="evidence" value="ECO:0007669"/>
    <property type="project" value="UniProtKB-KW"/>
</dbReference>
<gene>
    <name evidence="7" type="ORF">Rsub_11473</name>
</gene>
<feature type="region of interest" description="Disordered" evidence="5">
    <location>
        <begin position="841"/>
        <end position="877"/>
    </location>
</feature>
<dbReference type="PANTHER" id="PTHR32002">
    <property type="entry name" value="PROTEIN NLP8"/>
    <property type="match status" value="1"/>
</dbReference>
<dbReference type="InterPro" id="IPR045012">
    <property type="entry name" value="NLP"/>
</dbReference>
<keyword evidence="8" id="KW-1185">Reference proteome</keyword>